<dbReference type="GO" id="GO:0005886">
    <property type="term" value="C:plasma membrane"/>
    <property type="evidence" value="ECO:0007669"/>
    <property type="project" value="UniProtKB-SubCell"/>
</dbReference>
<dbReference type="Gene3D" id="6.10.250.2080">
    <property type="match status" value="1"/>
</dbReference>
<feature type="transmembrane region" description="Helical" evidence="13">
    <location>
        <begin position="190"/>
        <end position="212"/>
    </location>
</feature>
<evidence type="ECO:0000256" key="12">
    <source>
        <dbReference type="ARBA" id="ARBA00025078"/>
    </source>
</evidence>
<dbReference type="Proteomes" id="UP000199415">
    <property type="component" value="Unassembled WGS sequence"/>
</dbReference>
<keyword evidence="8 13" id="KW-0653">Protein transport</keyword>
<dbReference type="OrthoDB" id="9807950at2"/>
<dbReference type="PRINTS" id="PR00950">
    <property type="entry name" value="TYPE3IMSPROT"/>
</dbReference>
<evidence type="ECO:0000256" key="10">
    <source>
        <dbReference type="ARBA" id="ARBA00023136"/>
    </source>
</evidence>
<evidence type="ECO:0000256" key="7">
    <source>
        <dbReference type="ARBA" id="ARBA00022795"/>
    </source>
</evidence>
<keyword evidence="6 13" id="KW-0812">Transmembrane</keyword>
<keyword evidence="10 13" id="KW-0472">Membrane</keyword>
<feature type="transmembrane region" description="Helical" evidence="13">
    <location>
        <begin position="34"/>
        <end position="55"/>
    </location>
</feature>
<reference evidence="15 16" key="1">
    <citation type="submission" date="2016-10" db="EMBL/GenBank/DDBJ databases">
        <authorList>
            <person name="de Groot N.N."/>
        </authorList>
    </citation>
    <scope>NUCLEOTIDE SEQUENCE [LARGE SCALE GENOMIC DNA]</scope>
    <source>
        <strain evidence="15 16">DSM 25584</strain>
    </source>
</reference>
<proteinExistence type="inferred from homology"/>
<evidence type="ECO:0000256" key="13">
    <source>
        <dbReference type="RuleBase" id="RU364091"/>
    </source>
</evidence>
<dbReference type="EMBL" id="FNCE01000003">
    <property type="protein sequence ID" value="SDF94504.1"/>
    <property type="molecule type" value="Genomic_DNA"/>
</dbReference>
<dbReference type="InterPro" id="IPR029025">
    <property type="entry name" value="T3SS_substrate_exporter_C"/>
</dbReference>
<evidence type="ECO:0000256" key="4">
    <source>
        <dbReference type="ARBA" id="ARBA00022448"/>
    </source>
</evidence>
<sequence>MSQEQDNTQKTEEPTQRRLDQAREKGQVAKSQEVTHWFMILAFGLILTVSAPYTVQSLYEAMYPFIGKVTQLPTGRAELGALLEKTIWDVIGALFVPFLIAMAAAIVSIVLQIGFLLSPETIKPKLEKISLIKGAGRLFSKRSLVEFAKGIGKLSVVALVVTLMLIPEHDRVNELPLMPVNTALPVLRELVLKIVGGILAVMTVIAVADFAFQKMQHHEQMMMTKQEVKDEQKQTEGDPEVKKKLGQLRKEKSQKRMMAEVPDADAVVTNPTQYAVALKYDQVNMAAPTLVAKGTDRVAERIRTTARENDVPIVPNPPLARALYSGVEIDQEIPPEHYKAVAQVISYVMRLKGRMPGGRNAGR</sequence>
<comment type="caution">
    <text evidence="13">Lacks conserved residue(s) required for the propagation of feature annotation.</text>
</comment>
<evidence type="ECO:0000256" key="2">
    <source>
        <dbReference type="ARBA" id="ARBA00010690"/>
    </source>
</evidence>
<feature type="transmembrane region" description="Helical" evidence="13">
    <location>
        <begin position="90"/>
        <end position="117"/>
    </location>
</feature>
<dbReference type="PANTHER" id="PTHR30531">
    <property type="entry name" value="FLAGELLAR BIOSYNTHETIC PROTEIN FLHB"/>
    <property type="match status" value="1"/>
</dbReference>
<gene>
    <name evidence="13" type="primary">flhB</name>
    <name evidence="15" type="ORF">SAMN05216241_103269</name>
</gene>
<dbReference type="NCBIfam" id="TIGR00328">
    <property type="entry name" value="flhB"/>
    <property type="match status" value="1"/>
</dbReference>
<evidence type="ECO:0000256" key="14">
    <source>
        <dbReference type="SAM" id="MobiDB-lite"/>
    </source>
</evidence>
<dbReference type="AlphaFoldDB" id="A0A1G7Q7N6"/>
<evidence type="ECO:0000256" key="6">
    <source>
        <dbReference type="ARBA" id="ARBA00022692"/>
    </source>
</evidence>
<evidence type="ECO:0000256" key="3">
    <source>
        <dbReference type="ARBA" id="ARBA00021622"/>
    </source>
</evidence>
<feature type="compositionally biased region" description="Basic and acidic residues" evidence="14">
    <location>
        <begin position="7"/>
        <end position="25"/>
    </location>
</feature>
<protein>
    <recommendedName>
        <fullName evidence="3 13">Flagellar biosynthetic protein FlhB</fullName>
    </recommendedName>
</protein>
<dbReference type="InterPro" id="IPR006136">
    <property type="entry name" value="FlhB"/>
</dbReference>
<keyword evidence="15" id="KW-0969">Cilium</keyword>
<keyword evidence="9 13" id="KW-1133">Transmembrane helix</keyword>
<feature type="region of interest" description="Disordered" evidence="14">
    <location>
        <begin position="1"/>
        <end position="25"/>
    </location>
</feature>
<accession>A0A1G7Q7N6</accession>
<keyword evidence="7 13" id="KW-1005">Bacterial flagellum biogenesis</keyword>
<dbReference type="GO" id="GO:0044780">
    <property type="term" value="P:bacterial-type flagellum assembly"/>
    <property type="evidence" value="ECO:0007669"/>
    <property type="project" value="InterPro"/>
</dbReference>
<dbReference type="STRING" id="1082479.SAMN05216241_103269"/>
<evidence type="ECO:0000256" key="8">
    <source>
        <dbReference type="ARBA" id="ARBA00022927"/>
    </source>
</evidence>
<evidence type="ECO:0000256" key="9">
    <source>
        <dbReference type="ARBA" id="ARBA00022989"/>
    </source>
</evidence>
<dbReference type="RefSeq" id="WP_090019383.1">
    <property type="nucleotide sequence ID" value="NZ_FNCE01000003.1"/>
</dbReference>
<name>A0A1G7Q7N6_9PROT</name>
<evidence type="ECO:0000313" key="16">
    <source>
        <dbReference type="Proteomes" id="UP000199415"/>
    </source>
</evidence>
<keyword evidence="4 13" id="KW-0813">Transport</keyword>
<dbReference type="Gene3D" id="3.40.1690.10">
    <property type="entry name" value="secretion proteins EscU"/>
    <property type="match status" value="1"/>
</dbReference>
<dbReference type="GO" id="GO:0009306">
    <property type="term" value="P:protein secretion"/>
    <property type="evidence" value="ECO:0007669"/>
    <property type="project" value="InterPro"/>
</dbReference>
<keyword evidence="11 13" id="KW-1006">Bacterial flagellum protein export</keyword>
<dbReference type="Pfam" id="PF01312">
    <property type="entry name" value="Bac_export_2"/>
    <property type="match status" value="1"/>
</dbReference>
<dbReference type="InterPro" id="IPR006135">
    <property type="entry name" value="T3SS_substrate_exporter"/>
</dbReference>
<evidence type="ECO:0000256" key="11">
    <source>
        <dbReference type="ARBA" id="ARBA00023225"/>
    </source>
</evidence>
<keyword evidence="15" id="KW-0966">Cell projection</keyword>
<organism evidence="15 16">
    <name type="scientific">Limimonas halophila</name>
    <dbReference type="NCBI Taxonomy" id="1082479"/>
    <lineage>
        <taxon>Bacteria</taxon>
        <taxon>Pseudomonadati</taxon>
        <taxon>Pseudomonadota</taxon>
        <taxon>Alphaproteobacteria</taxon>
        <taxon>Rhodospirillales</taxon>
        <taxon>Rhodovibrionaceae</taxon>
        <taxon>Limimonas</taxon>
    </lineage>
</organism>
<evidence type="ECO:0000256" key="5">
    <source>
        <dbReference type="ARBA" id="ARBA00022475"/>
    </source>
</evidence>
<keyword evidence="5 13" id="KW-1003">Cell membrane</keyword>
<dbReference type="PANTHER" id="PTHR30531:SF12">
    <property type="entry name" value="FLAGELLAR BIOSYNTHETIC PROTEIN FLHB"/>
    <property type="match status" value="1"/>
</dbReference>
<dbReference type="SUPFAM" id="SSF160544">
    <property type="entry name" value="EscU C-terminal domain-like"/>
    <property type="match status" value="1"/>
</dbReference>
<keyword evidence="16" id="KW-1185">Reference proteome</keyword>
<evidence type="ECO:0000256" key="1">
    <source>
        <dbReference type="ARBA" id="ARBA00004651"/>
    </source>
</evidence>
<comment type="function">
    <text evidence="12 13">Required for formation of the rod structure in the basal body of the flagellar apparatus. Together with FliI and FliH, may constitute the export apparatus of flagellin.</text>
</comment>
<keyword evidence="15" id="KW-0282">Flagellum</keyword>
<comment type="subcellular location">
    <subcellularLocation>
        <location evidence="1">Cell membrane</location>
        <topology evidence="1">Multi-pass membrane protein</topology>
    </subcellularLocation>
</comment>
<comment type="similarity">
    <text evidence="2 13">Belongs to the type III secretion exporter family.</text>
</comment>
<evidence type="ECO:0000313" key="15">
    <source>
        <dbReference type="EMBL" id="SDF94504.1"/>
    </source>
</evidence>
<dbReference type="FunFam" id="3.40.1690.10:FF:000001">
    <property type="entry name" value="Flagellar biosynthetic protein FlhB"/>
    <property type="match status" value="1"/>
</dbReference>